<keyword evidence="4" id="KW-1185">Reference proteome</keyword>
<organism evidence="3 4">
    <name type="scientific">Spodoptera exempta nucleopolyhedrovirus</name>
    <dbReference type="NCBI Taxonomy" id="1242863"/>
    <lineage>
        <taxon>Viruses</taxon>
        <taxon>Viruses incertae sedis</taxon>
        <taxon>Naldaviricetes</taxon>
        <taxon>Lefavirales</taxon>
        <taxon>Baculoviridae</taxon>
        <taxon>Alphabaculovirus</taxon>
        <taxon>Alphabaculovirus spexemptae</taxon>
    </lineage>
</organism>
<dbReference type="Gene3D" id="2.70.98.100">
    <property type="entry name" value="Baculovirus E66 occlusion-derived virus envelope protein, domain 2"/>
    <property type="match status" value="1"/>
</dbReference>
<feature type="transmembrane region" description="Helical" evidence="1">
    <location>
        <begin position="6"/>
        <end position="27"/>
    </location>
</feature>
<dbReference type="SUPFAM" id="SSF48230">
    <property type="entry name" value="Chondroitin AC/alginate lyase"/>
    <property type="match status" value="1"/>
</dbReference>
<reference evidence="3 4" key="1">
    <citation type="submission" date="2018-08" db="EMBL/GenBank/DDBJ databases">
        <title>Sequence analysis of the African armyworm, Spodoptera exempta nucleopolyhedrovirus.</title>
        <authorList>
            <person name="Escasa S.R."/>
            <person name="Mowery J.D."/>
            <person name="Bauchan G.R."/>
            <person name="Harrison R.L."/>
            <person name="Cory J.S."/>
        </authorList>
    </citation>
    <scope>NUCLEOTIDE SEQUENCE [LARGE SCALE GENOMIC DNA]</scope>
    <source>
        <strain evidence="3 4">244.1</strain>
    </source>
</reference>
<evidence type="ECO:0000256" key="1">
    <source>
        <dbReference type="SAM" id="Phobius"/>
    </source>
</evidence>
<feature type="domain" description="Baculovirus ODV-E66 C-terminal" evidence="2">
    <location>
        <begin position="290"/>
        <end position="611"/>
    </location>
</feature>
<dbReference type="KEGG" id="vg:65101664"/>
<evidence type="ECO:0000313" key="3">
    <source>
        <dbReference type="EMBL" id="QAT90340.1"/>
    </source>
</evidence>
<dbReference type="RefSeq" id="YP_010086472.1">
    <property type="nucleotide sequence ID" value="NC_055455.1"/>
</dbReference>
<keyword evidence="1" id="KW-0812">Transmembrane</keyword>
<proteinExistence type="predicted"/>
<dbReference type="Proteomes" id="UP000503509">
    <property type="component" value="Genome"/>
</dbReference>
<protein>
    <submittedName>
        <fullName evidence="3">ODV-E66A</fullName>
    </submittedName>
</protein>
<sequence length="674" mass="76923">MWLYVFIVVAIVVFVVIIIWQTNLMIVQIENESQPLYYFNDYFGDDDLNSFEKYYIDTLQQKFLQKAEKVLNPTRQFSNDENIFVNLNPWTSANDFGTLLHTLIGYGNRFRNVEDSLYLDEELAYRLYDAMFAIYERLPIPAPHLQAPWGNVADWYHFSITMPECFQNTCIVLRGFYDLSELTESLLHYYLPLPTFSMGWRRTAGNAIRMCLPYAYGQLLRGYTFEEIKSENQVQYVLDLISFNLVNSGNGIHKDYVYFDHIDVIAYGYLVNSYFTFSYYNYLFGSSTVNLDNIHNALDMITNNRGIVNPAFLSRSGSTHSAVLANVMTYPNGVVSADFSKILTVRNNLYFGSIKGQAVDIAYYEADPTNNLHAPLWAMTRKIWANKGRIATIRSLGLESGILLTTNLNGIVSVPSTTTSTSSFHPSLAFCANATTNNAGVMVTHARFEELNIEFHSYTLYHRYGMFHLYDKIKTLRPINNNARCVVLTRDLTFETWWTASANTMYANGVAAKHHNIVNNSHNLSNFSVRTFDSLNLQTAEQIISAELINAGAGVSCFSLLAEEYASIDNTICTRIINDINNAIIIETNSKSIVCVVSFPVVILKDEETRQLTINDATSDSQNLHYLEFSKIIHPLSLLTLSIDNLNMTTDMMMRTEDRFVLKNQHGNQFKFTF</sequence>
<keyword evidence="1" id="KW-1133">Transmembrane helix</keyword>
<dbReference type="GO" id="GO:0019031">
    <property type="term" value="C:viral envelope"/>
    <property type="evidence" value="ECO:0007669"/>
    <property type="project" value="InterPro"/>
</dbReference>
<gene>
    <name evidence="3" type="primary">odv-e66a</name>
</gene>
<keyword evidence="1" id="KW-0472">Membrane</keyword>
<name>A0A410S7N2_9ABAC</name>
<dbReference type="InterPro" id="IPR043082">
    <property type="entry name" value="Baculo_ODV-E66_core"/>
</dbReference>
<dbReference type="Gene3D" id="1.50.10.100">
    <property type="entry name" value="Chondroitin AC/alginate lyase"/>
    <property type="match status" value="1"/>
</dbReference>
<dbReference type="Pfam" id="PF04850">
    <property type="entry name" value="Baculo_E66"/>
    <property type="match status" value="1"/>
</dbReference>
<dbReference type="InterPro" id="IPR008929">
    <property type="entry name" value="Chondroitin_lyas"/>
</dbReference>
<accession>A0A410S7N2</accession>
<evidence type="ECO:0000313" key="4">
    <source>
        <dbReference type="Proteomes" id="UP000503509"/>
    </source>
</evidence>
<dbReference type="InterPro" id="IPR006934">
    <property type="entry name" value="ODV-E66_C_baculovirus"/>
</dbReference>
<dbReference type="GeneID" id="65101664"/>
<evidence type="ECO:0000259" key="2">
    <source>
        <dbReference type="Pfam" id="PF04850"/>
    </source>
</evidence>
<dbReference type="EMBL" id="MH717816">
    <property type="protein sequence ID" value="QAT90340.1"/>
    <property type="molecule type" value="Genomic_DNA"/>
</dbReference>